<evidence type="ECO:0000256" key="6">
    <source>
        <dbReference type="ARBA" id="ARBA00023054"/>
    </source>
</evidence>
<feature type="domain" description="Methionyl/Valyl/Leucyl/Isoleucyl-tRNA synthetase anticodon-binding" evidence="12">
    <location>
        <begin position="126"/>
        <end position="275"/>
    </location>
</feature>
<evidence type="ECO:0000256" key="4">
    <source>
        <dbReference type="ARBA" id="ARBA00022840"/>
    </source>
</evidence>
<proteinExistence type="predicted"/>
<evidence type="ECO:0000256" key="5">
    <source>
        <dbReference type="ARBA" id="ARBA00022917"/>
    </source>
</evidence>
<dbReference type="InterPro" id="IPR013155">
    <property type="entry name" value="M/V/L/I-tRNA-synth_anticd-bd"/>
</dbReference>
<evidence type="ECO:0000259" key="12">
    <source>
        <dbReference type="Pfam" id="PF08264"/>
    </source>
</evidence>
<dbReference type="Gene3D" id="3.40.50.620">
    <property type="entry name" value="HUPs"/>
    <property type="match status" value="1"/>
</dbReference>
<feature type="domain" description="Valyl-tRNA synthetase tRNA-binding arm" evidence="13">
    <location>
        <begin position="338"/>
        <end position="397"/>
    </location>
</feature>
<keyword evidence="6 10" id="KW-0175">Coiled coil</keyword>
<dbReference type="Pfam" id="PF10458">
    <property type="entry name" value="Val_tRNA-synt_C"/>
    <property type="match status" value="1"/>
</dbReference>
<dbReference type="FunFam" id="1.10.287.380:FF:000001">
    <property type="entry name" value="Valine--tRNA ligase"/>
    <property type="match status" value="1"/>
</dbReference>
<evidence type="ECO:0000256" key="3">
    <source>
        <dbReference type="ARBA" id="ARBA00022741"/>
    </source>
</evidence>
<keyword evidence="2" id="KW-0436">Ligase</keyword>
<keyword evidence="5" id="KW-0648">Protein biosynthesis</keyword>
<gene>
    <name evidence="14" type="ORF">S01H4_17032</name>
</gene>
<dbReference type="FunFam" id="1.10.730.10:FF:000014">
    <property type="entry name" value="Valine--tRNA ligase"/>
    <property type="match status" value="1"/>
</dbReference>
<keyword evidence="7" id="KW-0030">Aminoacyl-tRNA synthetase</keyword>
<dbReference type="AlphaFoldDB" id="X1AEZ0"/>
<dbReference type="InterPro" id="IPR002303">
    <property type="entry name" value="Valyl-tRNA_ligase"/>
</dbReference>
<dbReference type="GO" id="GO:0005829">
    <property type="term" value="C:cytosol"/>
    <property type="evidence" value="ECO:0007669"/>
    <property type="project" value="TreeGrafter"/>
</dbReference>
<evidence type="ECO:0000256" key="1">
    <source>
        <dbReference type="ARBA" id="ARBA00013169"/>
    </source>
</evidence>
<dbReference type="SUPFAM" id="SSF46589">
    <property type="entry name" value="tRNA-binding arm"/>
    <property type="match status" value="1"/>
</dbReference>
<dbReference type="GO" id="GO:0004832">
    <property type="term" value="F:valine-tRNA ligase activity"/>
    <property type="evidence" value="ECO:0007669"/>
    <property type="project" value="UniProtKB-EC"/>
</dbReference>
<organism evidence="14">
    <name type="scientific">marine sediment metagenome</name>
    <dbReference type="NCBI Taxonomy" id="412755"/>
    <lineage>
        <taxon>unclassified sequences</taxon>
        <taxon>metagenomes</taxon>
        <taxon>ecological metagenomes</taxon>
    </lineage>
</organism>
<dbReference type="SUPFAM" id="SSF47323">
    <property type="entry name" value="Anticodon-binding domain of a subclass of class I aminoacyl-tRNA synthetases"/>
    <property type="match status" value="1"/>
</dbReference>
<dbReference type="EMBL" id="BART01007487">
    <property type="protein sequence ID" value="GAG58646.1"/>
    <property type="molecule type" value="Genomic_DNA"/>
</dbReference>
<name>X1AEZ0_9ZZZZ</name>
<sequence>ETGYDILFFWVARMIMMGLEDTGDVPFHTVYLHGLLRDEKGEKMSKTRGNVVDPLDTLEKYGTDALRFALSTGTSPGNDIKLTQSRLEAGRNFANKLWNATRFVVGSIEPECTGVKIQWSLLPVEDRWILSRLNRTIASVTSLMEDFQFGEALRQIYDFLWGEYCDWYIEIAKIRHRSEEAPSPIPVLVYVLETSLRLLHPYMPFVTEELWQNLKQRLPPDWQATESIMVAAYPVADEAAIDPQAEPIMESIIEIIHSIRNARAQCKVESSRWIEAQIYAGKFKPAITPYSQVIQTLAKARPVTVLDSRQGGQSGGNALVLVLKELEVVIPMEGMVNLDAERKRMQREIEASQAEVARLEARLNDRQFLTKAPSAIVNKERDKLALRRDKLDRLKQESLNLKGE</sequence>
<evidence type="ECO:0000256" key="9">
    <source>
        <dbReference type="ARBA" id="ARBA00047552"/>
    </source>
</evidence>
<protein>
    <recommendedName>
        <fullName evidence="1">valine--tRNA ligase</fullName>
        <ecNumber evidence="1">6.1.1.9</ecNumber>
    </recommendedName>
    <alternativeName>
        <fullName evidence="8">Valyl-tRNA synthetase</fullName>
    </alternativeName>
</protein>
<evidence type="ECO:0000256" key="7">
    <source>
        <dbReference type="ARBA" id="ARBA00023146"/>
    </source>
</evidence>
<evidence type="ECO:0000259" key="11">
    <source>
        <dbReference type="Pfam" id="PF00133"/>
    </source>
</evidence>
<accession>X1AEZ0</accession>
<dbReference type="InterPro" id="IPR033705">
    <property type="entry name" value="Anticodon_Ia_Val"/>
</dbReference>
<evidence type="ECO:0000256" key="8">
    <source>
        <dbReference type="ARBA" id="ARBA00029936"/>
    </source>
</evidence>
<keyword evidence="3" id="KW-0547">Nucleotide-binding</keyword>
<comment type="catalytic activity">
    <reaction evidence="9">
        <text>tRNA(Val) + L-valine + ATP = L-valyl-tRNA(Val) + AMP + diphosphate</text>
        <dbReference type="Rhea" id="RHEA:10704"/>
        <dbReference type="Rhea" id="RHEA-COMP:9672"/>
        <dbReference type="Rhea" id="RHEA-COMP:9708"/>
        <dbReference type="ChEBI" id="CHEBI:30616"/>
        <dbReference type="ChEBI" id="CHEBI:33019"/>
        <dbReference type="ChEBI" id="CHEBI:57762"/>
        <dbReference type="ChEBI" id="CHEBI:78442"/>
        <dbReference type="ChEBI" id="CHEBI:78537"/>
        <dbReference type="ChEBI" id="CHEBI:456215"/>
        <dbReference type="EC" id="6.1.1.9"/>
    </reaction>
</comment>
<comment type="caution">
    <text evidence="14">The sequence shown here is derived from an EMBL/GenBank/DDBJ whole genome shotgun (WGS) entry which is preliminary data.</text>
</comment>
<dbReference type="Gene3D" id="1.10.287.380">
    <property type="entry name" value="Valyl-tRNA synthetase, C-terminal domain"/>
    <property type="match status" value="1"/>
</dbReference>
<dbReference type="Gene3D" id="1.10.730.10">
    <property type="entry name" value="Isoleucyl-tRNA Synthetase, Domain 1"/>
    <property type="match status" value="1"/>
</dbReference>
<evidence type="ECO:0000313" key="14">
    <source>
        <dbReference type="EMBL" id="GAG58646.1"/>
    </source>
</evidence>
<evidence type="ECO:0000256" key="10">
    <source>
        <dbReference type="SAM" id="Coils"/>
    </source>
</evidence>
<dbReference type="InterPro" id="IPR009080">
    <property type="entry name" value="tRNAsynth_Ia_anticodon-bd"/>
</dbReference>
<reference evidence="14" key="1">
    <citation type="journal article" date="2014" name="Front. Microbiol.">
        <title>High frequency of phylogenetically diverse reductive dehalogenase-homologous genes in deep subseafloor sedimentary metagenomes.</title>
        <authorList>
            <person name="Kawai M."/>
            <person name="Futagami T."/>
            <person name="Toyoda A."/>
            <person name="Takaki Y."/>
            <person name="Nishi S."/>
            <person name="Hori S."/>
            <person name="Arai W."/>
            <person name="Tsubouchi T."/>
            <person name="Morono Y."/>
            <person name="Uchiyama I."/>
            <person name="Ito T."/>
            <person name="Fujiyama A."/>
            <person name="Inagaki F."/>
            <person name="Takami H."/>
        </authorList>
    </citation>
    <scope>NUCLEOTIDE SEQUENCE</scope>
    <source>
        <strain evidence="14">Expedition CK06-06</strain>
    </source>
</reference>
<dbReference type="InterPro" id="IPR037118">
    <property type="entry name" value="Val-tRNA_synth_C_sf"/>
</dbReference>
<dbReference type="Pfam" id="PF08264">
    <property type="entry name" value="Anticodon_1"/>
    <property type="match status" value="1"/>
</dbReference>
<feature type="coiled-coil region" evidence="10">
    <location>
        <begin position="335"/>
        <end position="397"/>
    </location>
</feature>
<evidence type="ECO:0000256" key="2">
    <source>
        <dbReference type="ARBA" id="ARBA00022598"/>
    </source>
</evidence>
<dbReference type="SUPFAM" id="SSF52374">
    <property type="entry name" value="Nucleotidylyl transferase"/>
    <property type="match status" value="1"/>
</dbReference>
<dbReference type="InterPro" id="IPR019499">
    <property type="entry name" value="Val-tRNA_synth_tRNA-bd"/>
</dbReference>
<dbReference type="InterPro" id="IPR002300">
    <property type="entry name" value="aa-tRNA-synth_Ia"/>
</dbReference>
<dbReference type="PANTHER" id="PTHR11946">
    <property type="entry name" value="VALYL-TRNA SYNTHETASES"/>
    <property type="match status" value="1"/>
</dbReference>
<feature type="domain" description="Aminoacyl-tRNA synthetase class Ia" evidence="11">
    <location>
        <begin position="2"/>
        <end position="82"/>
    </location>
</feature>
<dbReference type="GO" id="GO:0006438">
    <property type="term" value="P:valyl-tRNA aminoacylation"/>
    <property type="evidence" value="ECO:0007669"/>
    <property type="project" value="InterPro"/>
</dbReference>
<feature type="non-terminal residue" evidence="14">
    <location>
        <position position="1"/>
    </location>
</feature>
<dbReference type="CDD" id="cd07962">
    <property type="entry name" value="Anticodon_Ia_Val"/>
    <property type="match status" value="1"/>
</dbReference>
<dbReference type="GO" id="GO:0005524">
    <property type="term" value="F:ATP binding"/>
    <property type="evidence" value="ECO:0007669"/>
    <property type="project" value="UniProtKB-KW"/>
</dbReference>
<dbReference type="InterPro" id="IPR010978">
    <property type="entry name" value="tRNA-bd_arm"/>
</dbReference>
<keyword evidence="4" id="KW-0067">ATP-binding</keyword>
<dbReference type="Pfam" id="PF00133">
    <property type="entry name" value="tRNA-synt_1"/>
    <property type="match status" value="1"/>
</dbReference>
<evidence type="ECO:0000259" key="13">
    <source>
        <dbReference type="Pfam" id="PF10458"/>
    </source>
</evidence>
<dbReference type="InterPro" id="IPR014729">
    <property type="entry name" value="Rossmann-like_a/b/a_fold"/>
</dbReference>
<dbReference type="PANTHER" id="PTHR11946:SF93">
    <property type="entry name" value="VALINE--TRNA LIGASE, CHLOROPLASTIC_MITOCHONDRIAL 2"/>
    <property type="match status" value="1"/>
</dbReference>
<dbReference type="EC" id="6.1.1.9" evidence="1"/>